<keyword evidence="4" id="KW-0067">ATP-binding</keyword>
<comment type="catalytic activity">
    <reaction evidence="7">
        <text>L-seryl-[protein] + ATP = O-phospho-L-seryl-[protein] + ADP + H(+)</text>
        <dbReference type="Rhea" id="RHEA:17989"/>
        <dbReference type="Rhea" id="RHEA-COMP:9863"/>
        <dbReference type="Rhea" id="RHEA-COMP:11604"/>
        <dbReference type="ChEBI" id="CHEBI:15378"/>
        <dbReference type="ChEBI" id="CHEBI:29999"/>
        <dbReference type="ChEBI" id="CHEBI:30616"/>
        <dbReference type="ChEBI" id="CHEBI:83421"/>
        <dbReference type="ChEBI" id="CHEBI:456216"/>
        <dbReference type="EC" id="2.7.12.2"/>
    </reaction>
</comment>
<dbReference type="Gene3D" id="1.10.510.10">
    <property type="entry name" value="Transferase(Phosphotransferase) domain 1"/>
    <property type="match status" value="1"/>
</dbReference>
<organism evidence="13">
    <name type="scientific">Rodentolepis nana</name>
    <name type="common">Dwarf tapeworm</name>
    <name type="synonym">Hymenolepis nana</name>
    <dbReference type="NCBI Taxonomy" id="102285"/>
    <lineage>
        <taxon>Eukaryota</taxon>
        <taxon>Metazoa</taxon>
        <taxon>Spiralia</taxon>
        <taxon>Lophotrochozoa</taxon>
        <taxon>Platyhelminthes</taxon>
        <taxon>Cestoda</taxon>
        <taxon>Eucestoda</taxon>
        <taxon>Cyclophyllidea</taxon>
        <taxon>Hymenolepididae</taxon>
        <taxon>Rodentolepis</taxon>
    </lineage>
</organism>
<dbReference type="InterPro" id="IPR011009">
    <property type="entry name" value="Kinase-like_dom_sf"/>
</dbReference>
<keyword evidence="3" id="KW-0418">Kinase</keyword>
<dbReference type="InterPro" id="IPR000719">
    <property type="entry name" value="Prot_kinase_dom"/>
</dbReference>
<accession>A0A0R3TEM9</accession>
<evidence type="ECO:0000256" key="6">
    <source>
        <dbReference type="ARBA" id="ARBA00038999"/>
    </source>
</evidence>
<dbReference type="SUPFAM" id="SSF56112">
    <property type="entry name" value="Protein kinase-like (PK-like)"/>
    <property type="match status" value="1"/>
</dbReference>
<protein>
    <recommendedName>
        <fullName evidence="6">mitogen-activated protein kinase kinase</fullName>
        <ecNumber evidence="6">2.7.12.2</ecNumber>
    </recommendedName>
</protein>
<evidence type="ECO:0000256" key="4">
    <source>
        <dbReference type="ARBA" id="ARBA00022840"/>
    </source>
</evidence>
<evidence type="ECO:0000313" key="11">
    <source>
        <dbReference type="EMBL" id="VDO01376.1"/>
    </source>
</evidence>
<dbReference type="AlphaFoldDB" id="A0A0R3TEM9"/>
<dbReference type="STRING" id="102285.A0A0R3TEM9"/>
<name>A0A0R3TEM9_RODNA</name>
<dbReference type="WBParaSite" id="HNAJ_0000551801-mRNA-1">
    <property type="protein sequence ID" value="HNAJ_0000551801-mRNA-1"/>
    <property type="gene ID" value="HNAJ_0000551801"/>
</dbReference>
<sequence length="201" mass="23217">MSYQVYVLDCQQKLWPEYGVAFITKCVVKGLEFLRKQGIQHRDVKPSNMLVNRLGCVKICDYGVSKRMMNGITKTKQVGTYSYMAPERRTSDSENGGFRIQSDVWSLGLSVFHLSTGTFPFADFLSARAIEGIYQMEENFFYREDRRFTSEQSEFLTACLKTNELDRPDYKTLLQMDFLTGVKIKNLRGDFAKFIRDTLGP</sequence>
<evidence type="ECO:0000256" key="1">
    <source>
        <dbReference type="ARBA" id="ARBA00022679"/>
    </source>
</evidence>
<dbReference type="Proteomes" id="UP000278807">
    <property type="component" value="Unassembled WGS sequence"/>
</dbReference>
<feature type="domain" description="Protein kinase" evidence="10">
    <location>
        <begin position="1"/>
        <end position="179"/>
    </location>
</feature>
<dbReference type="SMART" id="SM00220">
    <property type="entry name" value="S_TKc"/>
    <property type="match status" value="1"/>
</dbReference>
<evidence type="ECO:0000259" key="10">
    <source>
        <dbReference type="PROSITE" id="PS50011"/>
    </source>
</evidence>
<dbReference type="EC" id="2.7.12.2" evidence="6"/>
<evidence type="ECO:0000256" key="3">
    <source>
        <dbReference type="ARBA" id="ARBA00022777"/>
    </source>
</evidence>
<dbReference type="PROSITE" id="PS00108">
    <property type="entry name" value="PROTEIN_KINASE_ST"/>
    <property type="match status" value="1"/>
</dbReference>
<evidence type="ECO:0000313" key="13">
    <source>
        <dbReference type="WBParaSite" id="HNAJ_0000551801-mRNA-1"/>
    </source>
</evidence>
<reference evidence="13" key="1">
    <citation type="submission" date="2017-02" db="UniProtKB">
        <authorList>
            <consortium name="WormBaseParasite"/>
        </authorList>
    </citation>
    <scope>IDENTIFICATION</scope>
</reference>
<evidence type="ECO:0000256" key="8">
    <source>
        <dbReference type="ARBA" id="ARBA00049299"/>
    </source>
</evidence>
<keyword evidence="12" id="KW-1185">Reference proteome</keyword>
<evidence type="ECO:0000256" key="5">
    <source>
        <dbReference type="ARBA" id="ARBA00038035"/>
    </source>
</evidence>
<dbReference type="GO" id="GO:0004708">
    <property type="term" value="F:MAP kinase kinase activity"/>
    <property type="evidence" value="ECO:0007669"/>
    <property type="project" value="UniProtKB-EC"/>
</dbReference>
<comment type="catalytic activity">
    <reaction evidence="8">
        <text>L-threonyl-[protein] + ATP = O-phospho-L-threonyl-[protein] + ADP + H(+)</text>
        <dbReference type="Rhea" id="RHEA:46608"/>
        <dbReference type="Rhea" id="RHEA-COMP:11060"/>
        <dbReference type="Rhea" id="RHEA-COMP:11605"/>
        <dbReference type="ChEBI" id="CHEBI:15378"/>
        <dbReference type="ChEBI" id="CHEBI:30013"/>
        <dbReference type="ChEBI" id="CHEBI:30616"/>
        <dbReference type="ChEBI" id="CHEBI:61977"/>
        <dbReference type="ChEBI" id="CHEBI:456216"/>
        <dbReference type="EC" id="2.7.12.2"/>
    </reaction>
</comment>
<proteinExistence type="inferred from homology"/>
<dbReference type="PANTHER" id="PTHR48013">
    <property type="entry name" value="DUAL SPECIFICITY MITOGEN-ACTIVATED PROTEIN KINASE KINASE 5-RELATED"/>
    <property type="match status" value="1"/>
</dbReference>
<reference evidence="11 12" key="2">
    <citation type="submission" date="2018-11" db="EMBL/GenBank/DDBJ databases">
        <authorList>
            <consortium name="Pathogen Informatics"/>
        </authorList>
    </citation>
    <scope>NUCLEOTIDE SEQUENCE [LARGE SCALE GENOMIC DNA]</scope>
</reference>
<dbReference type="InterPro" id="IPR008271">
    <property type="entry name" value="Ser/Thr_kinase_AS"/>
</dbReference>
<evidence type="ECO:0000313" key="12">
    <source>
        <dbReference type="Proteomes" id="UP000278807"/>
    </source>
</evidence>
<dbReference type="PROSITE" id="PS50011">
    <property type="entry name" value="PROTEIN_KINASE_DOM"/>
    <property type="match status" value="1"/>
</dbReference>
<dbReference type="OrthoDB" id="10252354at2759"/>
<dbReference type="GO" id="GO:0005524">
    <property type="term" value="F:ATP binding"/>
    <property type="evidence" value="ECO:0007669"/>
    <property type="project" value="UniProtKB-KW"/>
</dbReference>
<dbReference type="EMBL" id="UZAE01004815">
    <property type="protein sequence ID" value="VDO01376.1"/>
    <property type="molecule type" value="Genomic_DNA"/>
</dbReference>
<dbReference type="PANTHER" id="PTHR48013:SF9">
    <property type="entry name" value="DUAL SPECIFICITY MITOGEN-ACTIVATED PROTEIN KINASE KINASE 5"/>
    <property type="match status" value="1"/>
</dbReference>
<keyword evidence="2" id="KW-0547">Nucleotide-binding</keyword>
<comment type="similarity">
    <text evidence="5">Belongs to the protein kinase superfamily. STE Ser/Thr protein kinase family. MAP kinase kinase subfamily.</text>
</comment>
<dbReference type="Pfam" id="PF00069">
    <property type="entry name" value="Pkinase"/>
    <property type="match status" value="1"/>
</dbReference>
<comment type="catalytic activity">
    <reaction evidence="9">
        <text>L-tyrosyl-[protein] + ATP = O-phospho-L-tyrosyl-[protein] + ADP + H(+)</text>
        <dbReference type="Rhea" id="RHEA:10596"/>
        <dbReference type="Rhea" id="RHEA-COMP:10136"/>
        <dbReference type="Rhea" id="RHEA-COMP:20101"/>
        <dbReference type="ChEBI" id="CHEBI:15378"/>
        <dbReference type="ChEBI" id="CHEBI:30616"/>
        <dbReference type="ChEBI" id="CHEBI:46858"/>
        <dbReference type="ChEBI" id="CHEBI:61978"/>
        <dbReference type="ChEBI" id="CHEBI:456216"/>
        <dbReference type="EC" id="2.7.12.2"/>
    </reaction>
</comment>
<evidence type="ECO:0000256" key="2">
    <source>
        <dbReference type="ARBA" id="ARBA00022741"/>
    </source>
</evidence>
<evidence type="ECO:0000256" key="7">
    <source>
        <dbReference type="ARBA" id="ARBA00049014"/>
    </source>
</evidence>
<gene>
    <name evidence="11" type="ORF">HNAJ_LOCUS5516</name>
</gene>
<evidence type="ECO:0000256" key="9">
    <source>
        <dbReference type="ARBA" id="ARBA00051693"/>
    </source>
</evidence>
<keyword evidence="1" id="KW-0808">Transferase</keyword>